<dbReference type="GO" id="GO:0009279">
    <property type="term" value="C:cell outer membrane"/>
    <property type="evidence" value="ECO:0007669"/>
    <property type="project" value="UniProtKB-SubCell"/>
</dbReference>
<dbReference type="AlphaFoldDB" id="A0A858PXT8"/>
<comment type="subcellular location">
    <subcellularLocation>
        <location evidence="1">Cell outer membrane</location>
    </subcellularLocation>
</comment>
<dbReference type="Pfam" id="PF00691">
    <property type="entry name" value="OmpA"/>
    <property type="match status" value="1"/>
</dbReference>
<feature type="domain" description="OmpA-like" evidence="5">
    <location>
        <begin position="42"/>
        <end position="166"/>
    </location>
</feature>
<evidence type="ECO:0000313" key="7">
    <source>
        <dbReference type="Proteomes" id="UP000500930"/>
    </source>
</evidence>
<accession>A0A858PXT8</accession>
<evidence type="ECO:0000256" key="3">
    <source>
        <dbReference type="ARBA" id="ARBA00023237"/>
    </source>
</evidence>
<keyword evidence="2 4" id="KW-0472">Membrane</keyword>
<dbReference type="KEGG" id="aplt:ANPL_01435"/>
<dbReference type="SUPFAM" id="SSF103088">
    <property type="entry name" value="OmpA-like"/>
    <property type="match status" value="1"/>
</dbReference>
<dbReference type="EMBL" id="CP046391">
    <property type="protein sequence ID" value="QJC27395.1"/>
    <property type="molecule type" value="Genomic_DNA"/>
</dbReference>
<organism evidence="6 7">
    <name type="scientific">Anaplasma platys</name>
    <dbReference type="NCBI Taxonomy" id="949"/>
    <lineage>
        <taxon>Bacteria</taxon>
        <taxon>Pseudomonadati</taxon>
        <taxon>Pseudomonadota</taxon>
        <taxon>Alphaproteobacteria</taxon>
        <taxon>Rickettsiales</taxon>
        <taxon>Anaplasmataceae</taxon>
        <taxon>Anaplasma</taxon>
    </lineage>
</organism>
<dbReference type="RefSeq" id="WP_236822865.1">
    <property type="nucleotide sequence ID" value="NZ_CP046391.1"/>
</dbReference>
<gene>
    <name evidence="6" type="ORF">ANPL_01435</name>
</gene>
<dbReference type="InterPro" id="IPR006664">
    <property type="entry name" value="OMP_bac"/>
</dbReference>
<protein>
    <submittedName>
        <fullName evidence="6">OmpA family protein</fullName>
    </submittedName>
</protein>
<dbReference type="InterPro" id="IPR036737">
    <property type="entry name" value="OmpA-like_sf"/>
</dbReference>
<keyword evidence="7" id="KW-1185">Reference proteome</keyword>
<keyword evidence="3" id="KW-0998">Cell outer membrane</keyword>
<proteinExistence type="predicted"/>
<dbReference type="InterPro" id="IPR050330">
    <property type="entry name" value="Bact_OuterMem_StrucFunc"/>
</dbReference>
<dbReference type="PANTHER" id="PTHR30329">
    <property type="entry name" value="STATOR ELEMENT OF FLAGELLAR MOTOR COMPLEX"/>
    <property type="match status" value="1"/>
</dbReference>
<dbReference type="PRINTS" id="PR01021">
    <property type="entry name" value="OMPADOMAIN"/>
</dbReference>
<evidence type="ECO:0000256" key="2">
    <source>
        <dbReference type="ARBA" id="ARBA00023136"/>
    </source>
</evidence>
<evidence type="ECO:0000256" key="1">
    <source>
        <dbReference type="ARBA" id="ARBA00004442"/>
    </source>
</evidence>
<dbReference type="PROSITE" id="PS51123">
    <property type="entry name" value="OMPA_2"/>
    <property type="match status" value="1"/>
</dbReference>
<sequence length="178" mass="19957">MLPRGFFSLLWVFLALTSSSCFFTKIGSPSYSGKTLYTGENAGAHFANKVEKVYFDAGECKLRESSKRVLLGLIEKVKKRKGVRLTIIGHADSSGEEECNIALGKKRADAVKQFIVEHDKSLASRITTHTKGRSEPEVLVYSKDEREIEKAYTQNRRVVIIVEFANSPEKSPRLRKAS</sequence>
<evidence type="ECO:0000256" key="4">
    <source>
        <dbReference type="PROSITE-ProRule" id="PRU00473"/>
    </source>
</evidence>
<dbReference type="InterPro" id="IPR006665">
    <property type="entry name" value="OmpA-like"/>
</dbReference>
<dbReference type="PANTHER" id="PTHR30329:SF21">
    <property type="entry name" value="LIPOPROTEIN YIAD-RELATED"/>
    <property type="match status" value="1"/>
</dbReference>
<dbReference type="PROSITE" id="PS51257">
    <property type="entry name" value="PROKAR_LIPOPROTEIN"/>
    <property type="match status" value="1"/>
</dbReference>
<dbReference type="CDD" id="cd07185">
    <property type="entry name" value="OmpA_C-like"/>
    <property type="match status" value="1"/>
</dbReference>
<dbReference type="Proteomes" id="UP000500930">
    <property type="component" value="Chromosome"/>
</dbReference>
<reference evidence="6 7" key="1">
    <citation type="journal article" date="2020" name="Pathogens">
        <title>First Whole Genome Sequence of Anaplasma platys, an Obligate Intracellular Rickettsial Pathogen of Dogs.</title>
        <authorList>
            <person name="Llanes A."/>
            <person name="Rajeev S."/>
        </authorList>
    </citation>
    <scope>NUCLEOTIDE SEQUENCE [LARGE SCALE GENOMIC DNA]</scope>
    <source>
        <strain evidence="6 7">S3</strain>
    </source>
</reference>
<evidence type="ECO:0000259" key="5">
    <source>
        <dbReference type="PROSITE" id="PS51123"/>
    </source>
</evidence>
<dbReference type="Gene3D" id="3.30.1330.60">
    <property type="entry name" value="OmpA-like domain"/>
    <property type="match status" value="1"/>
</dbReference>
<name>A0A858PXT8_9RICK</name>
<evidence type="ECO:0000313" key="6">
    <source>
        <dbReference type="EMBL" id="QJC27395.1"/>
    </source>
</evidence>